<dbReference type="PANTHER" id="PTHR42834:SF1">
    <property type="entry name" value="ENDONUCLEASE_EXONUCLEASE_PHOSPHATASE FAMILY PROTEIN (AFU_ORTHOLOGUE AFUA_3G09210)"/>
    <property type="match status" value="1"/>
</dbReference>
<dbReference type="NCBIfam" id="NF033681">
    <property type="entry name" value="ExeM_NucH_DNase"/>
    <property type="match status" value="1"/>
</dbReference>
<dbReference type="Proteomes" id="UP000241788">
    <property type="component" value="Unassembled WGS sequence"/>
</dbReference>
<dbReference type="PANTHER" id="PTHR42834">
    <property type="entry name" value="ENDONUCLEASE/EXONUCLEASE/PHOSPHATASE FAMILY PROTEIN (AFU_ORTHOLOGUE AFUA_3G09210)"/>
    <property type="match status" value="1"/>
</dbReference>
<dbReference type="EMBL" id="FTLW01000002">
    <property type="protein sequence ID" value="SIQ36481.1"/>
    <property type="molecule type" value="Genomic_DNA"/>
</dbReference>
<dbReference type="STRING" id="1604334.SAMN05421546_1193"/>
<protein>
    <recommendedName>
        <fullName evidence="3">Endonuclease/exonuclease/phosphatase domain-containing protein</fullName>
    </recommendedName>
</protein>
<dbReference type="RefSeq" id="WP_076586198.1">
    <property type="nucleotide sequence ID" value="NZ_FTLW01000002.1"/>
</dbReference>
<name>A0A1N6S5W7_9GAMM</name>
<feature type="region of interest" description="Disordered" evidence="1">
    <location>
        <begin position="539"/>
        <end position="558"/>
    </location>
</feature>
<sequence length="571" mass="60578">MQRHRQLSLLALSFTLAACASIAPPPEVTPIGAVQGSGMTSPMLGREVTVDGIVTANFAAGLGLWTLQGTADDDAATSDALFLSGVGGPLLVGDHVRVQGRVAERDTGKGASITVLEVTGLSALAPTPLPSAQALANVPVDAAAWESLEAMRVRFVQDLAIVDTHNAARFGEWQVALEGRVWTPTEVVLPGDAANALGRQNRARVVALDDGDARSSADTVMRRDIPRTGSLMKGVTGIVDERFGGYRLQLAQAPVVEAAKRPTAPMRKGDVRIAAMNLENLFNGDGQGGGFPTERGAKTQAAYLHQRAKLVAALAALDADVVALMELENDGAGPLSSEAQLLLALNAIHGGDWRAISMPTNASTDAIRVGLIYRASKVKPVGASATFDQGPFAGLSRPPLLQAFRAGRGPLFNVVANHFKSKGCRDAKGGDADQRDGQSCWNASRLTSAKLLDGWLRQRIDAKLDAPIVILGDLNAYAMEDPPRWLRENGWRDAFAEAGIQHPYSYVYDGQIGRLDHALLSPAMAVRLASAAEWHINADEPDAPEGLDAPVTPLRSSDHDPLVVDLRLQER</sequence>
<feature type="signal peptide" evidence="2">
    <location>
        <begin position="1"/>
        <end position="20"/>
    </location>
</feature>
<organism evidence="4 5">
    <name type="scientific">Solilutibacter tolerans</name>
    <dbReference type="NCBI Taxonomy" id="1604334"/>
    <lineage>
        <taxon>Bacteria</taxon>
        <taxon>Pseudomonadati</taxon>
        <taxon>Pseudomonadota</taxon>
        <taxon>Gammaproteobacteria</taxon>
        <taxon>Lysobacterales</taxon>
        <taxon>Lysobacteraceae</taxon>
        <taxon>Solilutibacter</taxon>
    </lineage>
</organism>
<evidence type="ECO:0000313" key="4">
    <source>
        <dbReference type="EMBL" id="SIQ36481.1"/>
    </source>
</evidence>
<dbReference type="Pfam" id="PF03372">
    <property type="entry name" value="Exo_endo_phos"/>
    <property type="match status" value="1"/>
</dbReference>
<dbReference type="AlphaFoldDB" id="A0A1N6S5W7"/>
<dbReference type="SUPFAM" id="SSF56219">
    <property type="entry name" value="DNase I-like"/>
    <property type="match status" value="1"/>
</dbReference>
<keyword evidence="2" id="KW-0732">Signal</keyword>
<accession>A0A1N6S5W7</accession>
<evidence type="ECO:0000256" key="2">
    <source>
        <dbReference type="SAM" id="SignalP"/>
    </source>
</evidence>
<dbReference type="InterPro" id="IPR036691">
    <property type="entry name" value="Endo/exonu/phosph_ase_sf"/>
</dbReference>
<feature type="chain" id="PRO_5012658733" description="Endonuclease/exonuclease/phosphatase domain-containing protein" evidence="2">
    <location>
        <begin position="21"/>
        <end position="571"/>
    </location>
</feature>
<evidence type="ECO:0000256" key="1">
    <source>
        <dbReference type="SAM" id="MobiDB-lite"/>
    </source>
</evidence>
<dbReference type="OrthoDB" id="9800417at2"/>
<evidence type="ECO:0000313" key="5">
    <source>
        <dbReference type="Proteomes" id="UP000241788"/>
    </source>
</evidence>
<dbReference type="PROSITE" id="PS51257">
    <property type="entry name" value="PROKAR_LIPOPROTEIN"/>
    <property type="match status" value="1"/>
</dbReference>
<dbReference type="InterPro" id="IPR047971">
    <property type="entry name" value="ExeM-like"/>
</dbReference>
<keyword evidence="5" id="KW-1185">Reference proteome</keyword>
<evidence type="ECO:0000259" key="3">
    <source>
        <dbReference type="Pfam" id="PF03372"/>
    </source>
</evidence>
<dbReference type="Gene3D" id="3.60.10.10">
    <property type="entry name" value="Endonuclease/exonuclease/phosphatase"/>
    <property type="match status" value="1"/>
</dbReference>
<reference evidence="5" key="1">
    <citation type="submission" date="2017-01" db="EMBL/GenBank/DDBJ databases">
        <authorList>
            <person name="Varghese N."/>
            <person name="Submissions S."/>
        </authorList>
    </citation>
    <scope>NUCLEOTIDE SEQUENCE [LARGE SCALE GENOMIC DNA]</scope>
    <source>
        <strain evidence="5">UM1</strain>
    </source>
</reference>
<dbReference type="InterPro" id="IPR005135">
    <property type="entry name" value="Endo/exonuclease/phosphatase"/>
</dbReference>
<dbReference type="GO" id="GO:0003824">
    <property type="term" value="F:catalytic activity"/>
    <property type="evidence" value="ECO:0007669"/>
    <property type="project" value="InterPro"/>
</dbReference>
<proteinExistence type="predicted"/>
<gene>
    <name evidence="4" type="ORF">SAMN05421546_1193</name>
</gene>
<feature type="domain" description="Endonuclease/exonuclease/phosphatase" evidence="3">
    <location>
        <begin position="300"/>
        <end position="559"/>
    </location>
</feature>